<protein>
    <submittedName>
        <fullName evidence="1">Uncharacterized protein</fullName>
    </submittedName>
</protein>
<sequence>MAATCSLPLHSTLKSWDTGDNQSPARGNSISLASYSSRNYYSSNNSGSSSSSSGHDNLRHRRQHQLPSNGSREMDKVSALGHSALDHSRQANPSSDLGQPAPVGMIAKHGEPNPILKRSYSTPAVRSMAQESPSAAGEKKRNKLGYHRTSIACSKSTNSRWMLSRLAGPPCDDTWAAATTLAESVLLTNAATQQVTVDAGKFAASFPQRFRIDVSTAYDSRRIAASTLLTNNRQWTRAANPPGKVLEAQQRIRSLPRPLWHLDTQSIWHQHLLPSSVGYTSVTGEGLGMPIPAEQNFSVSPGSSLAWGSAEPSPVTLPGSVDMSYGWRPYGTAQRLELGQRRHTPDDASEINVL</sequence>
<dbReference type="EMBL" id="JANAKD010001200">
    <property type="protein sequence ID" value="KAJ3482144.1"/>
    <property type="molecule type" value="Genomic_DNA"/>
</dbReference>
<gene>
    <name evidence="1" type="ORF">NLG97_g7645</name>
</gene>
<reference evidence="1" key="1">
    <citation type="submission" date="2022-07" db="EMBL/GenBank/DDBJ databases">
        <title>Genome Sequence of Lecanicillium saksenae.</title>
        <authorList>
            <person name="Buettner E."/>
        </authorList>
    </citation>
    <scope>NUCLEOTIDE SEQUENCE</scope>
    <source>
        <strain evidence="1">VT-O1</strain>
    </source>
</reference>
<name>A0ACC1QL71_9HYPO</name>
<organism evidence="1 2">
    <name type="scientific">Lecanicillium saksenae</name>
    <dbReference type="NCBI Taxonomy" id="468837"/>
    <lineage>
        <taxon>Eukaryota</taxon>
        <taxon>Fungi</taxon>
        <taxon>Dikarya</taxon>
        <taxon>Ascomycota</taxon>
        <taxon>Pezizomycotina</taxon>
        <taxon>Sordariomycetes</taxon>
        <taxon>Hypocreomycetidae</taxon>
        <taxon>Hypocreales</taxon>
        <taxon>Cordycipitaceae</taxon>
        <taxon>Lecanicillium</taxon>
    </lineage>
</organism>
<dbReference type="Proteomes" id="UP001148737">
    <property type="component" value="Unassembled WGS sequence"/>
</dbReference>
<comment type="caution">
    <text evidence="1">The sequence shown here is derived from an EMBL/GenBank/DDBJ whole genome shotgun (WGS) entry which is preliminary data.</text>
</comment>
<accession>A0ACC1QL71</accession>
<evidence type="ECO:0000313" key="2">
    <source>
        <dbReference type="Proteomes" id="UP001148737"/>
    </source>
</evidence>
<evidence type="ECO:0000313" key="1">
    <source>
        <dbReference type="EMBL" id="KAJ3482144.1"/>
    </source>
</evidence>
<proteinExistence type="predicted"/>
<keyword evidence="2" id="KW-1185">Reference proteome</keyword>